<evidence type="ECO:0000313" key="1">
    <source>
        <dbReference type="EMBL" id="WEK21649.1"/>
    </source>
</evidence>
<accession>A0AAJ6B971</accession>
<name>A0AAJ6B971_9SPHI</name>
<gene>
    <name evidence="1" type="ORF">P0Y49_10925</name>
</gene>
<organism evidence="1 2">
    <name type="scientific">Candidatus Pedobacter colombiensis</name>
    <dbReference type="NCBI Taxonomy" id="3121371"/>
    <lineage>
        <taxon>Bacteria</taxon>
        <taxon>Pseudomonadati</taxon>
        <taxon>Bacteroidota</taxon>
        <taxon>Sphingobacteriia</taxon>
        <taxon>Sphingobacteriales</taxon>
        <taxon>Sphingobacteriaceae</taxon>
        <taxon>Pedobacter</taxon>
    </lineage>
</organism>
<dbReference type="Proteomes" id="UP001214530">
    <property type="component" value="Chromosome"/>
</dbReference>
<dbReference type="EMBL" id="CP119313">
    <property type="protein sequence ID" value="WEK21649.1"/>
    <property type="molecule type" value="Genomic_DNA"/>
</dbReference>
<dbReference type="AlphaFoldDB" id="A0AAJ6B971"/>
<evidence type="ECO:0000313" key="2">
    <source>
        <dbReference type="Proteomes" id="UP001214530"/>
    </source>
</evidence>
<sequence length="116" mass="13087">MDIQQKTALTLFSDLVADLGNVNEQLSTTFSQQLFLVRQLLINDILTIKQNHEKVSVNEAFKTINNSLSEIETKTTQELIPTFEHLGDKEKLGKAKEIIEAVTFIKSLLKDEVLGK</sequence>
<protein>
    <submittedName>
        <fullName evidence="1">Uncharacterized protein</fullName>
    </submittedName>
</protein>
<reference evidence="1" key="1">
    <citation type="submission" date="2023-03" db="EMBL/GenBank/DDBJ databases">
        <title>Andean soil-derived lignocellulolytic bacterial consortium as a source of novel taxa and putative plastic-active enzymes.</title>
        <authorList>
            <person name="Diaz-Garcia L."/>
            <person name="Chuvochina M."/>
            <person name="Feuerriegel G."/>
            <person name="Bunk B."/>
            <person name="Sproer C."/>
            <person name="Streit W.R."/>
            <person name="Rodriguez L.M."/>
            <person name="Overmann J."/>
            <person name="Jimenez D.J."/>
        </authorList>
    </citation>
    <scope>NUCLEOTIDE SEQUENCE</scope>
    <source>
        <strain evidence="1">MAG 3858</strain>
    </source>
</reference>
<proteinExistence type="predicted"/>